<sequence>MYRKIFDCFIFSFLDFSYFKIPILTNTLY</sequence>
<protein>
    <submittedName>
        <fullName evidence="1">Uncharacterized protein</fullName>
    </submittedName>
</protein>
<proteinExistence type="predicted"/>
<name>A0A8S5VGH3_9CAUD</name>
<accession>A0A8S5VGH3</accession>
<evidence type="ECO:0000313" key="1">
    <source>
        <dbReference type="EMBL" id="DAG05853.1"/>
    </source>
</evidence>
<dbReference type="EMBL" id="BK016265">
    <property type="protein sequence ID" value="DAG05853.1"/>
    <property type="molecule type" value="Genomic_DNA"/>
</dbReference>
<reference evidence="1" key="1">
    <citation type="journal article" date="2021" name="Proc. Natl. Acad. Sci. U.S.A.">
        <title>A Catalog of Tens of Thousands of Viruses from Human Metagenomes Reveals Hidden Associations with Chronic Diseases.</title>
        <authorList>
            <person name="Tisza M.J."/>
            <person name="Buck C.B."/>
        </authorList>
    </citation>
    <scope>NUCLEOTIDE SEQUENCE</scope>
    <source>
        <strain evidence="1">CtkfK18</strain>
    </source>
</reference>
<organism evidence="1">
    <name type="scientific">Myoviridae sp. ctkfK18</name>
    <dbReference type="NCBI Taxonomy" id="2825165"/>
    <lineage>
        <taxon>Viruses</taxon>
        <taxon>Duplodnaviria</taxon>
        <taxon>Heunggongvirae</taxon>
        <taxon>Uroviricota</taxon>
        <taxon>Caudoviricetes</taxon>
    </lineage>
</organism>